<organism evidence="13 14">
    <name type="scientific">Geomonas terrae</name>
    <dbReference type="NCBI Taxonomy" id="2562681"/>
    <lineage>
        <taxon>Bacteria</taxon>
        <taxon>Pseudomonadati</taxon>
        <taxon>Thermodesulfobacteriota</taxon>
        <taxon>Desulfuromonadia</taxon>
        <taxon>Geobacterales</taxon>
        <taxon>Geobacteraceae</taxon>
        <taxon>Geomonas</taxon>
    </lineage>
</organism>
<dbReference type="GO" id="GO:0015079">
    <property type="term" value="F:potassium ion transmembrane transporter activity"/>
    <property type="evidence" value="ECO:0007669"/>
    <property type="project" value="InterPro"/>
</dbReference>
<feature type="transmembrane region" description="Helical" evidence="10">
    <location>
        <begin position="395"/>
        <end position="415"/>
    </location>
</feature>
<evidence type="ECO:0000313" key="14">
    <source>
        <dbReference type="Proteomes" id="UP000306416"/>
    </source>
</evidence>
<comment type="subcellular location">
    <subcellularLocation>
        <location evidence="1">Membrane</location>
        <topology evidence="1">Multi-pass membrane protein</topology>
    </subcellularLocation>
</comment>
<keyword evidence="7 10" id="KW-1133">Transmembrane helix</keyword>
<keyword evidence="2" id="KW-0813">Transport</keyword>
<dbReference type="GO" id="GO:0016020">
    <property type="term" value="C:membrane"/>
    <property type="evidence" value="ECO:0007669"/>
    <property type="project" value="UniProtKB-SubCell"/>
</dbReference>
<evidence type="ECO:0000256" key="5">
    <source>
        <dbReference type="ARBA" id="ARBA00022847"/>
    </source>
</evidence>
<keyword evidence="4 10" id="KW-0812">Transmembrane</keyword>
<dbReference type="PANTHER" id="PTHR30540:SF83">
    <property type="entry name" value="K+ POTASSIUM TRANSPORTER"/>
    <property type="match status" value="1"/>
</dbReference>
<proteinExistence type="predicted"/>
<evidence type="ECO:0000256" key="1">
    <source>
        <dbReference type="ARBA" id="ARBA00004141"/>
    </source>
</evidence>
<dbReference type="EMBL" id="SRSC01000001">
    <property type="protein sequence ID" value="TGU75023.1"/>
    <property type="molecule type" value="Genomic_DNA"/>
</dbReference>
<name>A0A4S1CN01_9BACT</name>
<evidence type="ECO:0000256" key="6">
    <source>
        <dbReference type="ARBA" id="ARBA00022958"/>
    </source>
</evidence>
<reference evidence="13 14" key="1">
    <citation type="submission" date="2019-04" db="EMBL/GenBank/DDBJ databases">
        <title>Geobacter oryzae sp. nov., ferric-reducing bacteria isolated from paddy soil.</title>
        <authorList>
            <person name="Xu Z."/>
            <person name="Masuda Y."/>
            <person name="Itoh H."/>
            <person name="Senoo K."/>
        </authorList>
    </citation>
    <scope>NUCLEOTIDE SEQUENCE [LARGE SCALE GENOMIC DNA]</scope>
    <source>
        <strain evidence="13 14">Red111</strain>
    </source>
</reference>
<feature type="domain" description="K+ potassium transporter integral membrane" evidence="11">
    <location>
        <begin position="13"/>
        <end position="451"/>
    </location>
</feature>
<evidence type="ECO:0000256" key="4">
    <source>
        <dbReference type="ARBA" id="ARBA00022692"/>
    </source>
</evidence>
<dbReference type="Proteomes" id="UP000306416">
    <property type="component" value="Unassembled WGS sequence"/>
</dbReference>
<keyword evidence="8" id="KW-0406">Ion transport</keyword>
<dbReference type="Pfam" id="PF22776">
    <property type="entry name" value="K_trans_C"/>
    <property type="match status" value="1"/>
</dbReference>
<feature type="transmembrane region" description="Helical" evidence="10">
    <location>
        <begin position="141"/>
        <end position="158"/>
    </location>
</feature>
<keyword evidence="3" id="KW-0633">Potassium transport</keyword>
<dbReference type="AlphaFoldDB" id="A0A4S1CN01"/>
<feature type="transmembrane region" description="Helical" evidence="10">
    <location>
        <begin position="365"/>
        <end position="388"/>
    </location>
</feature>
<dbReference type="InterPro" id="IPR053951">
    <property type="entry name" value="K_trans_N"/>
</dbReference>
<gene>
    <name evidence="13" type="ORF">E4633_06090</name>
</gene>
<dbReference type="GO" id="GO:0015293">
    <property type="term" value="F:symporter activity"/>
    <property type="evidence" value="ECO:0007669"/>
    <property type="project" value="UniProtKB-KW"/>
</dbReference>
<evidence type="ECO:0000256" key="10">
    <source>
        <dbReference type="SAM" id="Phobius"/>
    </source>
</evidence>
<evidence type="ECO:0000259" key="11">
    <source>
        <dbReference type="Pfam" id="PF02705"/>
    </source>
</evidence>
<evidence type="ECO:0000313" key="13">
    <source>
        <dbReference type="EMBL" id="TGU75023.1"/>
    </source>
</evidence>
<dbReference type="Pfam" id="PF02705">
    <property type="entry name" value="K_trans"/>
    <property type="match status" value="1"/>
</dbReference>
<dbReference type="RefSeq" id="WP_135869334.1">
    <property type="nucleotide sequence ID" value="NZ_SRSC01000001.1"/>
</dbReference>
<keyword evidence="14" id="KW-1185">Reference proteome</keyword>
<evidence type="ECO:0000256" key="7">
    <source>
        <dbReference type="ARBA" id="ARBA00022989"/>
    </source>
</evidence>
<feature type="transmembrane region" description="Helical" evidence="10">
    <location>
        <begin position="247"/>
        <end position="267"/>
    </location>
</feature>
<feature type="transmembrane region" description="Helical" evidence="10">
    <location>
        <begin position="46"/>
        <end position="68"/>
    </location>
</feature>
<feature type="transmembrane region" description="Helical" evidence="10">
    <location>
        <begin position="213"/>
        <end position="235"/>
    </location>
</feature>
<keyword evidence="6" id="KW-0630">Potassium</keyword>
<feature type="transmembrane region" description="Helical" evidence="10">
    <location>
        <begin position="339"/>
        <end position="359"/>
    </location>
</feature>
<keyword evidence="9 10" id="KW-0472">Membrane</keyword>
<evidence type="ECO:0000259" key="12">
    <source>
        <dbReference type="Pfam" id="PF22776"/>
    </source>
</evidence>
<protein>
    <submittedName>
        <fullName evidence="13">Potassium transporter Kup</fullName>
    </submittedName>
</protein>
<keyword evidence="5" id="KW-0769">Symport</keyword>
<evidence type="ECO:0000256" key="3">
    <source>
        <dbReference type="ARBA" id="ARBA00022538"/>
    </source>
</evidence>
<feature type="domain" description="K+ potassium transporter C-terminal" evidence="12">
    <location>
        <begin position="473"/>
        <end position="606"/>
    </location>
</feature>
<evidence type="ECO:0000256" key="9">
    <source>
        <dbReference type="ARBA" id="ARBA00023136"/>
    </source>
</evidence>
<feature type="transmembrane region" description="Helical" evidence="10">
    <location>
        <begin position="7"/>
        <end position="26"/>
    </location>
</feature>
<dbReference type="PANTHER" id="PTHR30540">
    <property type="entry name" value="OSMOTIC STRESS POTASSIUM TRANSPORTER"/>
    <property type="match status" value="1"/>
</dbReference>
<feature type="transmembrane region" description="Helical" evidence="10">
    <location>
        <begin position="421"/>
        <end position="440"/>
    </location>
</feature>
<feature type="transmembrane region" description="Helical" evidence="10">
    <location>
        <begin position="96"/>
        <end position="121"/>
    </location>
</feature>
<dbReference type="InterPro" id="IPR003855">
    <property type="entry name" value="K+_transporter"/>
</dbReference>
<sequence>MSQKTELSYWGGIVKALGLVFGDIGTSPIYTLTVVFTLTKPTESNIYGILCLVFWTMTILVTAEYAWLAMSLGKKGQGGEIVLREIIIKLFRQGRVLAFAGFLSFLGVSLLLGDGVITPAISILSAVEGLLLIPGLEETRQGILVAIAAIIAITLFFVQSRGTDKITGIFGPIMIVYFGSLFVSGAVSISSTPEIVSAINPMHAVNFFRENGIAGYFVLSEVILCSTGGEALYADMGHLGKKPIIRAWYFVFAALYMNYLGQGAHLLRNPGSENILFSMIQSQSSLLYIPFLILTIFATIIASQSIISGVFSIVYQGITTRLMPLFKVDYTSTHMQSQIYIGAVNWALMCAVIFVMFFFQKSGNLAAAYGMAVTGSMTITAIMMIMVFSRTTKKWKVPVVAVILVIDVIYFTSTFPKFVHGAYWSIILASIPFITIQVWTHGQRHLYRALRPLDLDIFLLSYEQIYAKAKNIPGTALFFIKALDVIPPYIVHCMIRSNIIYERNVLISIIRTDEPFGNIARHKKDVGTGLEFFQISAGYMEVLDIEKQLKDHGIQEKVIFYGVEDIETRNPVWRLFDLIKKVTPNFVQFNKLPAAKLQGVVTRVEM</sequence>
<dbReference type="InterPro" id="IPR053952">
    <property type="entry name" value="K_trans_C"/>
</dbReference>
<feature type="transmembrane region" description="Helical" evidence="10">
    <location>
        <begin position="170"/>
        <end position="193"/>
    </location>
</feature>
<comment type="caution">
    <text evidence="13">The sequence shown here is derived from an EMBL/GenBank/DDBJ whole genome shotgun (WGS) entry which is preliminary data.</text>
</comment>
<feature type="transmembrane region" description="Helical" evidence="10">
    <location>
        <begin position="287"/>
        <end position="318"/>
    </location>
</feature>
<accession>A0A4S1CN01</accession>
<evidence type="ECO:0000256" key="8">
    <source>
        <dbReference type="ARBA" id="ARBA00023065"/>
    </source>
</evidence>
<evidence type="ECO:0000256" key="2">
    <source>
        <dbReference type="ARBA" id="ARBA00022448"/>
    </source>
</evidence>